<feature type="chain" id="PRO_5029588928" evidence="9">
    <location>
        <begin position="30"/>
        <end position="1065"/>
    </location>
</feature>
<name>A0A7K1U1E1_9BACT</name>
<evidence type="ECO:0000256" key="5">
    <source>
        <dbReference type="ARBA" id="ARBA00023136"/>
    </source>
</evidence>
<dbReference type="GO" id="GO:0009279">
    <property type="term" value="C:cell outer membrane"/>
    <property type="evidence" value="ECO:0007669"/>
    <property type="project" value="UniProtKB-SubCell"/>
</dbReference>
<dbReference type="NCBIfam" id="TIGR04056">
    <property type="entry name" value="OMP_RagA_SusC"/>
    <property type="match status" value="1"/>
</dbReference>
<evidence type="ECO:0000256" key="1">
    <source>
        <dbReference type="ARBA" id="ARBA00004571"/>
    </source>
</evidence>
<evidence type="ECO:0000256" key="3">
    <source>
        <dbReference type="ARBA" id="ARBA00022452"/>
    </source>
</evidence>
<dbReference type="InterPro" id="IPR037066">
    <property type="entry name" value="Plug_dom_sf"/>
</dbReference>
<gene>
    <name evidence="11" type="ORF">GO493_07940</name>
</gene>
<accession>A0A7K1U1E1</accession>
<dbReference type="InterPro" id="IPR036942">
    <property type="entry name" value="Beta-barrel_TonB_sf"/>
</dbReference>
<evidence type="ECO:0000313" key="12">
    <source>
        <dbReference type="Proteomes" id="UP000461730"/>
    </source>
</evidence>
<dbReference type="RefSeq" id="WP_157305598.1">
    <property type="nucleotide sequence ID" value="NZ_WRXN01000002.1"/>
</dbReference>
<comment type="caution">
    <text evidence="11">The sequence shown here is derived from an EMBL/GenBank/DDBJ whole genome shotgun (WGS) entry which is preliminary data.</text>
</comment>
<dbReference type="Pfam" id="PF13715">
    <property type="entry name" value="CarbopepD_reg_2"/>
    <property type="match status" value="1"/>
</dbReference>
<dbReference type="InterPro" id="IPR023996">
    <property type="entry name" value="TonB-dep_OMP_SusC/RagA"/>
</dbReference>
<evidence type="ECO:0000256" key="7">
    <source>
        <dbReference type="PROSITE-ProRule" id="PRU01360"/>
    </source>
</evidence>
<evidence type="ECO:0000256" key="2">
    <source>
        <dbReference type="ARBA" id="ARBA00022448"/>
    </source>
</evidence>
<keyword evidence="9" id="KW-0732">Signal</keyword>
<dbReference type="Gene3D" id="2.60.40.1120">
    <property type="entry name" value="Carboxypeptidase-like, regulatory domain"/>
    <property type="match status" value="1"/>
</dbReference>
<dbReference type="Proteomes" id="UP000461730">
    <property type="component" value="Unassembled WGS sequence"/>
</dbReference>
<keyword evidence="6 7" id="KW-0998">Cell outer membrane</keyword>
<dbReference type="InterPro" id="IPR012910">
    <property type="entry name" value="Plug_dom"/>
</dbReference>
<organism evidence="11 12">
    <name type="scientific">Chitinophaga tropicalis</name>
    <dbReference type="NCBI Taxonomy" id="2683588"/>
    <lineage>
        <taxon>Bacteria</taxon>
        <taxon>Pseudomonadati</taxon>
        <taxon>Bacteroidota</taxon>
        <taxon>Chitinophagia</taxon>
        <taxon>Chitinophagales</taxon>
        <taxon>Chitinophagaceae</taxon>
        <taxon>Chitinophaga</taxon>
    </lineage>
</organism>
<dbReference type="InterPro" id="IPR039426">
    <property type="entry name" value="TonB-dep_rcpt-like"/>
</dbReference>
<evidence type="ECO:0000256" key="4">
    <source>
        <dbReference type="ARBA" id="ARBA00022692"/>
    </source>
</evidence>
<keyword evidence="12" id="KW-1185">Reference proteome</keyword>
<proteinExistence type="inferred from homology"/>
<protein>
    <submittedName>
        <fullName evidence="11">SusC/RagA family TonB-linked outer membrane protein</fullName>
    </submittedName>
</protein>
<reference evidence="11 12" key="1">
    <citation type="submission" date="2019-12" db="EMBL/GenBank/DDBJ databases">
        <title>Chitinophaga sp. strain ysch24 (GDMCC 1.1355), whole genome shotgun sequence.</title>
        <authorList>
            <person name="Zhang X."/>
        </authorList>
    </citation>
    <scope>NUCLEOTIDE SEQUENCE [LARGE SCALE GENOMIC DNA]</scope>
    <source>
        <strain evidence="12">ysch24</strain>
    </source>
</reference>
<dbReference type="Gene3D" id="2.170.130.10">
    <property type="entry name" value="TonB-dependent receptor, plug domain"/>
    <property type="match status" value="1"/>
</dbReference>
<dbReference type="AlphaFoldDB" id="A0A7K1U1E1"/>
<dbReference type="PROSITE" id="PS52016">
    <property type="entry name" value="TONB_DEPENDENT_REC_3"/>
    <property type="match status" value="1"/>
</dbReference>
<comment type="subcellular location">
    <subcellularLocation>
        <location evidence="1 7">Cell outer membrane</location>
        <topology evidence="1 7">Multi-pass membrane protein</topology>
    </subcellularLocation>
</comment>
<dbReference type="NCBIfam" id="TIGR04057">
    <property type="entry name" value="SusC_RagA_signa"/>
    <property type="match status" value="1"/>
</dbReference>
<dbReference type="SUPFAM" id="SSF56935">
    <property type="entry name" value="Porins"/>
    <property type="match status" value="1"/>
</dbReference>
<feature type="domain" description="TonB-dependent receptor plug" evidence="10">
    <location>
        <begin position="130"/>
        <end position="247"/>
    </location>
</feature>
<evidence type="ECO:0000256" key="8">
    <source>
        <dbReference type="SAM" id="MobiDB-lite"/>
    </source>
</evidence>
<dbReference type="InterPro" id="IPR023997">
    <property type="entry name" value="TonB-dep_OMP_SusC/RagA_CS"/>
</dbReference>
<comment type="similarity">
    <text evidence="7">Belongs to the TonB-dependent receptor family.</text>
</comment>
<evidence type="ECO:0000256" key="6">
    <source>
        <dbReference type="ARBA" id="ARBA00023237"/>
    </source>
</evidence>
<keyword evidence="4 7" id="KW-0812">Transmembrane</keyword>
<evidence type="ECO:0000259" key="10">
    <source>
        <dbReference type="Pfam" id="PF07715"/>
    </source>
</evidence>
<dbReference type="InterPro" id="IPR008969">
    <property type="entry name" value="CarboxyPept-like_regulatory"/>
</dbReference>
<sequence length="1065" mass="116024">MKRASITGKSYLTVWVMIFLWAFTMPVHAQNQPGPEKKVSGSIVAGESGSPVPGASISIKGTKKMTTTDDRGNFTIQAAPGEVIRIASMGFMPREVKVGASENVNVILQEDYRKLNDVVVVGYGKMKKTDQSSAQVSLTSTDINRTINTTMDQAIQGRAAGVYVTQNSGQPGGGISVNIRGVNTLSGTNEPLYVIDGVQMQPATVSYGATSSVNALAGINPSDIESLEILQGPSATAVYGSRATNGVILVTTKRGKAGQVKLSYNYLYTLQDKPESINTMSLAQYAQMNNEIAVLLNRTPTPEFQNPGVLGQGTNWQKALFLRAPLQKHQVNLSGGASNTTYYMSGEYLAQDGVAIGSDFNRYSFRLNLDNQAFKWLKLSTSLNFYQTREKLASTSEDVIRNAINLAPNVPVKNADGTWGGATENEYGANAKYAPLNPVAIANLVSNTYKRTGGLGGVSAEVGIIPGLTFRTSFNGNFEYTDGAKFIPTYQLGYAVNEKASLAITTGKNFYWNLNELLQYNKEIGKHSFGVMLSHEAQAWNSQGFSAQRTGFASNEIPSLNLGDALGQTTGSYKSSGALESYLGRINYTYDNRYILQLAGRADGSSNFGPENRWGYFPSISAAWRLTGEEFMKDLPFINELKIRAEYGTTGNNGSGGAQYSSLTSVTTPWGAGFRTGQYGNAGLKWESTETKNIGFNLSVLKDRVQLEGDFYIKKTNNLLMPNPLPAYMGTQGEGAINAPIVNIGAMQNKGFGITLNTVNIDNKSGFSWRTNFNISSFKTKITKFYSDAAFLSRSAWYMNNFTSRSVIGQAPWQFYGYVAEGLFKSVDEINSSAIPAQADGTRLPVAKDGGVWVGDVKYKDLNGDNIIDSRDQTFIGNPWPKLTFGLTNTFSYKGFDLSILLTGAQGNDIYNYLRYDNTNPSNVNLGRNLLQESFNYARLTEEGGKTVLQNPGTTVPRIVGTDVNGNGSRFTNLFVEDGSYIRIKNVQLGYNIPHTLIRQQSIIKNIRLTAGVQNLATFTKYKGYDPEVGAYLGKEVQLNSQLFGVDAGRYPLTRLYSASVAVDF</sequence>
<dbReference type="Pfam" id="PF07715">
    <property type="entry name" value="Plug"/>
    <property type="match status" value="1"/>
</dbReference>
<keyword evidence="2 7" id="KW-0813">Transport</keyword>
<feature type="signal peptide" evidence="9">
    <location>
        <begin position="1"/>
        <end position="29"/>
    </location>
</feature>
<evidence type="ECO:0000256" key="9">
    <source>
        <dbReference type="SAM" id="SignalP"/>
    </source>
</evidence>
<keyword evidence="3 7" id="KW-1134">Transmembrane beta strand</keyword>
<keyword evidence="5 7" id="KW-0472">Membrane</keyword>
<dbReference type="EMBL" id="WRXN01000002">
    <property type="protein sequence ID" value="MVT08187.1"/>
    <property type="molecule type" value="Genomic_DNA"/>
</dbReference>
<evidence type="ECO:0000313" key="11">
    <source>
        <dbReference type="EMBL" id="MVT08187.1"/>
    </source>
</evidence>
<dbReference type="SUPFAM" id="SSF49464">
    <property type="entry name" value="Carboxypeptidase regulatory domain-like"/>
    <property type="match status" value="1"/>
</dbReference>
<dbReference type="Gene3D" id="2.40.170.20">
    <property type="entry name" value="TonB-dependent receptor, beta-barrel domain"/>
    <property type="match status" value="1"/>
</dbReference>
<feature type="region of interest" description="Disordered" evidence="8">
    <location>
        <begin position="31"/>
        <end position="58"/>
    </location>
</feature>